<keyword evidence="1" id="KW-0677">Repeat</keyword>
<feature type="repeat" description="NHL" evidence="2">
    <location>
        <begin position="288"/>
        <end position="329"/>
    </location>
</feature>
<proteinExistence type="predicted"/>
<dbReference type="PANTHER" id="PTHR24104">
    <property type="entry name" value="E3 UBIQUITIN-PROTEIN LIGASE NHLRC1-RELATED"/>
    <property type="match status" value="1"/>
</dbReference>
<comment type="caution">
    <text evidence="3">The sequence shown here is derived from an EMBL/GenBank/DDBJ whole genome shotgun (WGS) entry which is preliminary data.</text>
</comment>
<gene>
    <name evidence="3" type="ORF">O4328_36840</name>
</gene>
<dbReference type="Gene3D" id="2.120.10.30">
    <property type="entry name" value="TolB, C-terminal domain"/>
    <property type="match status" value="2"/>
</dbReference>
<evidence type="ECO:0000313" key="3">
    <source>
        <dbReference type="EMBL" id="MCZ4589156.1"/>
    </source>
</evidence>
<reference evidence="3" key="1">
    <citation type="submission" date="2022-12" db="EMBL/GenBank/DDBJ databases">
        <authorList>
            <person name="Krivoruchko A.V."/>
            <person name="Elkin A."/>
        </authorList>
    </citation>
    <scope>NUCLEOTIDE SEQUENCE</scope>
    <source>
        <strain evidence="3">IEGM 249</strain>
    </source>
</reference>
<dbReference type="PANTHER" id="PTHR24104:SF25">
    <property type="entry name" value="PROTEIN LIN-41"/>
    <property type="match status" value="1"/>
</dbReference>
<dbReference type="InterPro" id="IPR050952">
    <property type="entry name" value="TRIM-NHL_E3_ligases"/>
</dbReference>
<accession>A0ABT4NP57</accession>
<dbReference type="RefSeq" id="WP_269592404.1">
    <property type="nucleotide sequence ID" value="NZ_JAPWIS010000029.1"/>
</dbReference>
<dbReference type="EMBL" id="JAPWIS010000029">
    <property type="protein sequence ID" value="MCZ4589156.1"/>
    <property type="molecule type" value="Genomic_DNA"/>
</dbReference>
<sequence>MIFSVGAPPIEEFAFVMTSHYFRRLLLPLTAALAAAATAAGPVAAETPEQVTLPFSSITNPQSVVTDGSGNTYLVNGTDRGNDRVLRLGADGHQIALPFTWLGGPVEVTTDGSTTTTRGTSQLPGLEVDTAGNITAVVNCGTGSGCENPIGYKVVRLSPDGTQSTLPFTNIGGPVTQPLDVVVDGSGNTTITIAGAQPRVDRLSADGVQTTLPFTGLQGPYGLAVDNVGNTTVVDTITNRVVRVSPDGVQTTLPFAGLYRPTHVAVDDNGNTTVSDTGNNRVVRLDPDGVQTVLGFTGLDYPTGVAVDSAGNTTVADSRNNRVVRLTEKQAPVPTPSPWPNFGS</sequence>
<name>A0ABT4NP57_RHOOP</name>
<dbReference type="Proteomes" id="UP001066327">
    <property type="component" value="Unassembled WGS sequence"/>
</dbReference>
<dbReference type="PROSITE" id="PS51125">
    <property type="entry name" value="NHL"/>
    <property type="match status" value="1"/>
</dbReference>
<evidence type="ECO:0000256" key="1">
    <source>
        <dbReference type="ARBA" id="ARBA00022737"/>
    </source>
</evidence>
<dbReference type="Pfam" id="PF01436">
    <property type="entry name" value="NHL"/>
    <property type="match status" value="1"/>
</dbReference>
<evidence type="ECO:0008006" key="5">
    <source>
        <dbReference type="Google" id="ProtNLM"/>
    </source>
</evidence>
<keyword evidence="4" id="KW-1185">Reference proteome</keyword>
<protein>
    <recommendedName>
        <fullName evidence="5">NHL repeat-containing protein</fullName>
    </recommendedName>
</protein>
<evidence type="ECO:0000313" key="4">
    <source>
        <dbReference type="Proteomes" id="UP001066327"/>
    </source>
</evidence>
<evidence type="ECO:0000256" key="2">
    <source>
        <dbReference type="PROSITE-ProRule" id="PRU00504"/>
    </source>
</evidence>
<dbReference type="InterPro" id="IPR001258">
    <property type="entry name" value="NHL_repeat"/>
</dbReference>
<dbReference type="InterPro" id="IPR011042">
    <property type="entry name" value="6-blade_b-propeller_TolB-like"/>
</dbReference>
<organism evidence="3 4">
    <name type="scientific">Rhodococcus opacus</name>
    <name type="common">Nocardia opaca</name>
    <dbReference type="NCBI Taxonomy" id="37919"/>
    <lineage>
        <taxon>Bacteria</taxon>
        <taxon>Bacillati</taxon>
        <taxon>Actinomycetota</taxon>
        <taxon>Actinomycetes</taxon>
        <taxon>Mycobacteriales</taxon>
        <taxon>Nocardiaceae</taxon>
        <taxon>Rhodococcus</taxon>
    </lineage>
</organism>
<dbReference type="SUPFAM" id="SSF101898">
    <property type="entry name" value="NHL repeat"/>
    <property type="match status" value="1"/>
</dbReference>